<keyword evidence="2" id="KW-0813">Transport</keyword>
<evidence type="ECO:0000256" key="4">
    <source>
        <dbReference type="ARBA" id="ARBA00023065"/>
    </source>
</evidence>
<keyword evidence="5" id="KW-0472">Membrane</keyword>
<evidence type="ECO:0000256" key="7">
    <source>
        <dbReference type="ARBA" id="ARBA00023310"/>
    </source>
</evidence>
<name>A0ABT1L4T2_9GAMM</name>
<keyword evidence="7" id="KW-0066">ATP synthesis</keyword>
<evidence type="ECO:0000256" key="2">
    <source>
        <dbReference type="ARBA" id="ARBA00022448"/>
    </source>
</evidence>
<dbReference type="RefSeq" id="WP_258569292.1">
    <property type="nucleotide sequence ID" value="NZ_JAKUDN010000002.1"/>
</dbReference>
<keyword evidence="9" id="KW-1185">Reference proteome</keyword>
<sequence length="166" mass="18356">MKKTSRAYAKAAFDTALETQALDEWLRLIELLKETAHPALKNPQVAAGDILRIFTEALAPTATQSRWLALLAKHRHIHLLPNICKHFVALAQKKQAITPVTVVTARTPTAAQKKNILAQIERSVPNQIDCSFVVKPEILGGIQIELNGKRIDMSIAATLNQLHTET</sequence>
<reference evidence="8 9" key="1">
    <citation type="journal article" date="2022" name="Nat. Microbiol.">
        <title>The microbiome of a bacterivorous marine choanoflagellate contains a resource-demanding obligate bacterial associate.</title>
        <authorList>
            <person name="Needham D.M."/>
            <person name="Poirier C."/>
            <person name="Bachy C."/>
            <person name="George E.E."/>
            <person name="Wilken S."/>
            <person name="Yung C.C.M."/>
            <person name="Limardo A.J."/>
            <person name="Morando M."/>
            <person name="Sudek L."/>
            <person name="Malmstrom R.R."/>
            <person name="Keeling P.J."/>
            <person name="Santoro A.E."/>
            <person name="Worden A.Z."/>
        </authorList>
    </citation>
    <scope>NUCLEOTIDE SEQUENCE [LARGE SCALE GENOMIC DNA]</scope>
    <source>
        <strain evidence="8 9">Comchoano-2</strain>
    </source>
</reference>
<dbReference type="EMBL" id="JAKUDN010000002">
    <property type="protein sequence ID" value="MCP8352184.1"/>
    <property type="molecule type" value="Genomic_DNA"/>
</dbReference>
<evidence type="ECO:0000313" key="9">
    <source>
        <dbReference type="Proteomes" id="UP001320768"/>
    </source>
</evidence>
<accession>A0ABT1L4T2</accession>
<comment type="caution">
    <text evidence="8">The sequence shown here is derived from an EMBL/GenBank/DDBJ whole genome shotgun (WGS) entry which is preliminary data.</text>
</comment>
<keyword evidence="6" id="KW-0139">CF(1)</keyword>
<evidence type="ECO:0000256" key="5">
    <source>
        <dbReference type="ARBA" id="ARBA00023136"/>
    </source>
</evidence>
<dbReference type="SUPFAM" id="SSF47928">
    <property type="entry name" value="N-terminal domain of the delta subunit of the F1F0-ATP synthase"/>
    <property type="match status" value="1"/>
</dbReference>
<evidence type="ECO:0000313" key="8">
    <source>
        <dbReference type="EMBL" id="MCP8352184.1"/>
    </source>
</evidence>
<dbReference type="InterPro" id="IPR000711">
    <property type="entry name" value="ATPase_OSCP/dsu"/>
</dbReference>
<keyword evidence="4" id="KW-0406">Ion transport</keyword>
<protein>
    <submittedName>
        <fullName evidence="8">ATP synthase F1 subunit delta</fullName>
    </submittedName>
</protein>
<evidence type="ECO:0000256" key="1">
    <source>
        <dbReference type="ARBA" id="ARBA00004370"/>
    </source>
</evidence>
<dbReference type="Proteomes" id="UP001320768">
    <property type="component" value="Unassembled WGS sequence"/>
</dbReference>
<dbReference type="Gene3D" id="1.10.520.20">
    <property type="entry name" value="N-terminal domain of the delta subunit of the F1F0-ATP synthase"/>
    <property type="match status" value="1"/>
</dbReference>
<gene>
    <name evidence="8" type="primary">atpH</name>
    <name evidence="8" type="ORF">MKS91_02645</name>
</gene>
<dbReference type="PRINTS" id="PR00125">
    <property type="entry name" value="ATPASEDELTA"/>
</dbReference>
<evidence type="ECO:0000256" key="6">
    <source>
        <dbReference type="ARBA" id="ARBA00023196"/>
    </source>
</evidence>
<evidence type="ECO:0000256" key="3">
    <source>
        <dbReference type="ARBA" id="ARBA00022781"/>
    </source>
</evidence>
<dbReference type="NCBIfam" id="TIGR01145">
    <property type="entry name" value="ATP_synt_delta"/>
    <property type="match status" value="1"/>
</dbReference>
<comment type="subcellular location">
    <subcellularLocation>
        <location evidence="1">Membrane</location>
    </subcellularLocation>
</comment>
<dbReference type="Pfam" id="PF00213">
    <property type="entry name" value="OSCP"/>
    <property type="match status" value="1"/>
</dbReference>
<proteinExistence type="predicted"/>
<dbReference type="PANTHER" id="PTHR11910">
    <property type="entry name" value="ATP SYNTHASE DELTA CHAIN"/>
    <property type="match status" value="1"/>
</dbReference>
<organism evidence="8 9">
    <name type="scientific">Candidatus Synchoanobacter obligatus</name>
    <dbReference type="NCBI Taxonomy" id="2919597"/>
    <lineage>
        <taxon>Bacteria</taxon>
        <taxon>Pseudomonadati</taxon>
        <taxon>Pseudomonadota</taxon>
        <taxon>Gammaproteobacteria</taxon>
        <taxon>Candidatus Comchoanobacterales</taxon>
        <taxon>Candidatus Comchoanobacteraceae</taxon>
        <taxon>Candidatus Synchoanobacter</taxon>
    </lineage>
</organism>
<keyword evidence="3" id="KW-0375">Hydrogen ion transport</keyword>
<dbReference type="InterPro" id="IPR026015">
    <property type="entry name" value="ATP_synth_OSCP/delta_N_sf"/>
</dbReference>